<dbReference type="PIRSF" id="PIRSF002181">
    <property type="entry name" value="Ribosomal_L13"/>
    <property type="match status" value="1"/>
</dbReference>
<dbReference type="GO" id="GO:0003729">
    <property type="term" value="F:mRNA binding"/>
    <property type="evidence" value="ECO:0007669"/>
    <property type="project" value="TreeGrafter"/>
</dbReference>
<dbReference type="InterPro" id="IPR036899">
    <property type="entry name" value="Ribosomal_uL13_sf"/>
</dbReference>
<dbReference type="Proteomes" id="UP000245872">
    <property type="component" value="Chromosome"/>
</dbReference>
<dbReference type="InterPro" id="IPR023563">
    <property type="entry name" value="Ribosomal_uL13_CS"/>
</dbReference>
<dbReference type="GO" id="GO:0003735">
    <property type="term" value="F:structural constituent of ribosome"/>
    <property type="evidence" value="ECO:0007669"/>
    <property type="project" value="InterPro"/>
</dbReference>
<dbReference type="KEGG" id="cher:DK880_00976"/>
<gene>
    <name evidence="4 6 7" type="primary">rplM</name>
    <name evidence="7" type="ORF">DK880_00976</name>
</gene>
<evidence type="ECO:0000256" key="6">
    <source>
        <dbReference type="RuleBase" id="RU003878"/>
    </source>
</evidence>
<evidence type="ECO:0000313" key="7">
    <source>
        <dbReference type="EMBL" id="AWN82273.1"/>
    </source>
</evidence>
<keyword evidence="3 4" id="KW-0687">Ribonucleoprotein</keyword>
<keyword evidence="8" id="KW-1185">Reference proteome</keyword>
<comment type="function">
    <text evidence="4 6">This protein is one of the early assembly proteins of the 50S ribosomal subunit, although it is not seen to bind rRNA by itself. It is important during the early stages of 50S assembly.</text>
</comment>
<protein>
    <recommendedName>
        <fullName evidence="4">Large ribosomal subunit protein uL13</fullName>
    </recommendedName>
</protein>
<sequence>MDCISYKTKYISKQHIARQWVVVDATAQTLGRLASQVAYRMRGKHRPDFSPHVEGGDHIIVLNADKIVLSGNKWENKTYVTYSGYPGGVKKATPKEVQRVNPKRMVEHAIKGMLPKNRLGRKLFHNLHVFLGGVHPYAAQKPSEVSLKYK</sequence>
<dbReference type="Pfam" id="PF00572">
    <property type="entry name" value="Ribosomal_L13"/>
    <property type="match status" value="1"/>
</dbReference>
<dbReference type="InterPro" id="IPR005822">
    <property type="entry name" value="Ribosomal_uL13"/>
</dbReference>
<dbReference type="OrthoDB" id="9801330at2"/>
<dbReference type="EMBL" id="CP029619">
    <property type="protein sequence ID" value="AWN82273.1"/>
    <property type="molecule type" value="Genomic_DNA"/>
</dbReference>
<evidence type="ECO:0000256" key="1">
    <source>
        <dbReference type="ARBA" id="ARBA00006227"/>
    </source>
</evidence>
<dbReference type="PROSITE" id="PS00783">
    <property type="entry name" value="RIBOSOMAL_L13"/>
    <property type="match status" value="1"/>
</dbReference>
<evidence type="ECO:0000256" key="2">
    <source>
        <dbReference type="ARBA" id="ARBA00022980"/>
    </source>
</evidence>
<dbReference type="GO" id="GO:0017148">
    <property type="term" value="P:negative regulation of translation"/>
    <property type="evidence" value="ECO:0007669"/>
    <property type="project" value="TreeGrafter"/>
</dbReference>
<proteinExistence type="inferred from homology"/>
<organism evidence="7 8">
    <name type="scientific">Candidatus Cardinium hertigii</name>
    <dbReference type="NCBI Taxonomy" id="247481"/>
    <lineage>
        <taxon>Bacteria</taxon>
        <taxon>Pseudomonadati</taxon>
        <taxon>Bacteroidota</taxon>
        <taxon>Cytophagia</taxon>
        <taxon>Cytophagales</taxon>
        <taxon>Amoebophilaceae</taxon>
        <taxon>Candidatus Cardinium</taxon>
    </lineage>
</organism>
<comment type="similarity">
    <text evidence="1 4 5">Belongs to the universal ribosomal protein uL13 family.</text>
</comment>
<dbReference type="AlphaFoldDB" id="A0A2Z3L9S9"/>
<evidence type="ECO:0000313" key="8">
    <source>
        <dbReference type="Proteomes" id="UP000245872"/>
    </source>
</evidence>
<evidence type="ECO:0000256" key="5">
    <source>
        <dbReference type="RuleBase" id="RU003877"/>
    </source>
</evidence>
<dbReference type="Gene3D" id="3.90.1180.10">
    <property type="entry name" value="Ribosomal protein L13"/>
    <property type="match status" value="1"/>
</dbReference>
<dbReference type="PANTHER" id="PTHR11545:SF2">
    <property type="entry name" value="LARGE RIBOSOMAL SUBUNIT PROTEIN UL13M"/>
    <property type="match status" value="1"/>
</dbReference>
<dbReference type="GO" id="GO:0006412">
    <property type="term" value="P:translation"/>
    <property type="evidence" value="ECO:0007669"/>
    <property type="project" value="UniProtKB-UniRule"/>
</dbReference>
<comment type="subunit">
    <text evidence="4">Part of the 50S ribosomal subunit.</text>
</comment>
<evidence type="ECO:0000256" key="4">
    <source>
        <dbReference type="HAMAP-Rule" id="MF_01366"/>
    </source>
</evidence>
<dbReference type="GO" id="GO:0022625">
    <property type="term" value="C:cytosolic large ribosomal subunit"/>
    <property type="evidence" value="ECO:0007669"/>
    <property type="project" value="TreeGrafter"/>
</dbReference>
<keyword evidence="2 4" id="KW-0689">Ribosomal protein</keyword>
<accession>A0A2Z3L9S9</accession>
<dbReference type="SUPFAM" id="SSF52161">
    <property type="entry name" value="Ribosomal protein L13"/>
    <property type="match status" value="1"/>
</dbReference>
<dbReference type="PANTHER" id="PTHR11545">
    <property type="entry name" value="RIBOSOMAL PROTEIN L13"/>
    <property type="match status" value="1"/>
</dbReference>
<dbReference type="InterPro" id="IPR005823">
    <property type="entry name" value="Ribosomal_uL13_bac-type"/>
</dbReference>
<name>A0A2Z3L9S9_9BACT</name>
<reference evidence="7 8" key="1">
    <citation type="submission" date="2018-05" db="EMBL/GenBank/DDBJ databases">
        <title>Candidatus Cardinium hertigii Genome Assembly.</title>
        <authorList>
            <person name="Showmaker K.C."/>
            <person name="Walden K.O."/>
            <person name="Fields C.J."/>
            <person name="Lambert K.N."/>
            <person name="Hudson M.E."/>
        </authorList>
    </citation>
    <scope>NUCLEOTIDE SEQUENCE [LARGE SCALE GENOMIC DNA]</scope>
    <source>
        <strain evidence="8">cHgTN10</strain>
    </source>
</reference>
<dbReference type="HAMAP" id="MF_01366">
    <property type="entry name" value="Ribosomal_uL13"/>
    <property type="match status" value="1"/>
</dbReference>
<dbReference type="RefSeq" id="WP_109997646.1">
    <property type="nucleotide sequence ID" value="NZ_CP029619.1"/>
</dbReference>
<dbReference type="CDD" id="cd00392">
    <property type="entry name" value="Ribosomal_L13"/>
    <property type="match status" value="1"/>
</dbReference>
<evidence type="ECO:0000256" key="3">
    <source>
        <dbReference type="ARBA" id="ARBA00023274"/>
    </source>
</evidence>
<dbReference type="NCBIfam" id="TIGR01066">
    <property type="entry name" value="rplM_bact"/>
    <property type="match status" value="1"/>
</dbReference>